<keyword evidence="1" id="KW-0614">Plasmid</keyword>
<dbReference type="RefSeq" id="WP_211940982.1">
    <property type="nucleotide sequence ID" value="NZ_CP073079.1"/>
</dbReference>
<keyword evidence="2" id="KW-1185">Reference proteome</keyword>
<protein>
    <submittedName>
        <fullName evidence="1">DUF2274 domain-containing protein</fullName>
    </submittedName>
</protein>
<dbReference type="Pfam" id="PF10038">
    <property type="entry name" value="DUF2274"/>
    <property type="match status" value="1"/>
</dbReference>
<accession>A0A975G5C6</accession>
<reference evidence="1" key="1">
    <citation type="submission" date="2021-04" db="EMBL/GenBank/DDBJ databases">
        <title>The complete genome sequence of Caulobacter sp. S6.</title>
        <authorList>
            <person name="Tang Y."/>
            <person name="Ouyang W."/>
            <person name="Liu Q."/>
            <person name="Huang B."/>
            <person name="Guo Z."/>
            <person name="Lei P."/>
        </authorList>
    </citation>
    <scope>NUCLEOTIDE SEQUENCE</scope>
    <source>
        <strain evidence="1">S6</strain>
        <plasmid evidence="1">unnamed</plasmid>
    </source>
</reference>
<dbReference type="KEGG" id="caul:KCG34_25600"/>
<dbReference type="EMBL" id="CP073079">
    <property type="protein sequence ID" value="QUD90936.1"/>
    <property type="molecule type" value="Genomic_DNA"/>
</dbReference>
<proteinExistence type="predicted"/>
<organism evidence="1 2">
    <name type="scientific">Phenylobacterium montanum</name>
    <dbReference type="NCBI Taxonomy" id="2823693"/>
    <lineage>
        <taxon>Bacteria</taxon>
        <taxon>Pseudomonadati</taxon>
        <taxon>Pseudomonadota</taxon>
        <taxon>Alphaproteobacteria</taxon>
        <taxon>Caulobacterales</taxon>
        <taxon>Caulobacteraceae</taxon>
        <taxon>Phenylobacterium</taxon>
    </lineage>
</organism>
<dbReference type="Proteomes" id="UP000676409">
    <property type="component" value="Plasmid unnamed"/>
</dbReference>
<geneLocation type="plasmid" evidence="1 2">
    <name>unnamed</name>
</geneLocation>
<name>A0A975G5C6_9CAUL</name>
<evidence type="ECO:0000313" key="1">
    <source>
        <dbReference type="EMBL" id="QUD90936.1"/>
    </source>
</evidence>
<dbReference type="InterPro" id="IPR018733">
    <property type="entry name" value="DUF2274"/>
</dbReference>
<evidence type="ECO:0000313" key="2">
    <source>
        <dbReference type="Proteomes" id="UP000676409"/>
    </source>
</evidence>
<dbReference type="AlphaFoldDB" id="A0A975G5C6"/>
<gene>
    <name evidence="1" type="ORF">KCG34_25600</name>
</gene>
<sequence length="84" mass="9284">MAKAATPTLALPKIDLEEKLLDVRLRLKGKAAIDLADYQRAYAATNGHPVEPEPLIQHILAAFIEADRGFQAWRKANPPQEPKA</sequence>